<feature type="domain" description="Acyltransferase 3" evidence="8">
    <location>
        <begin position="27"/>
        <end position="328"/>
    </location>
</feature>
<feature type="transmembrane region" description="Helical" evidence="7">
    <location>
        <begin position="67"/>
        <end position="86"/>
    </location>
</feature>
<dbReference type="OrthoDB" id="4394033at2"/>
<dbReference type="PANTHER" id="PTHR40074:SF4">
    <property type="entry name" value="INNER MEMBRANE PROTEIN YCFT"/>
    <property type="match status" value="1"/>
</dbReference>
<dbReference type="EMBL" id="CP006842">
    <property type="protein sequence ID" value="AHW65396.1"/>
    <property type="molecule type" value="Genomic_DNA"/>
</dbReference>
<evidence type="ECO:0000256" key="7">
    <source>
        <dbReference type="SAM" id="Phobius"/>
    </source>
</evidence>
<evidence type="ECO:0000256" key="6">
    <source>
        <dbReference type="ARBA" id="ARBA00023136"/>
    </source>
</evidence>
<proteinExistence type="inferred from homology"/>
<evidence type="ECO:0000256" key="3">
    <source>
        <dbReference type="ARBA" id="ARBA00022475"/>
    </source>
</evidence>
<protein>
    <submittedName>
        <fullName evidence="9">Putative membrane protein</fullName>
    </submittedName>
</protein>
<sequence length="367" mass="40261">MTEQTPGSTAMSAISGTSAMSPTTRVAWIDTVKGAAILLVVLMHVATEAVDQSWYDPRILDAMSPLRTVRMPLFFAMAGYFFLRRIDRPWPWQVQNRLGPFLWLFLLWSALWTLSAQVFPWNTADYSLLHLIGVPLDPSYGPWFIYALAMYYAVVKLLRPLPLWLQFSIGAAISLPVAFGWIPVDNFAWERTLTHFVVFQFGVYGHWIIAAIAERASPLSLLATGGTWVAGIAGVTVTGIGLSSVCWLPLTALGMGTGIITATLIARHLPWLHLDWFGRNTLPVYLLHLPVLGVLLVYDPGLTSSPVTATAGTLVLTVLTVGGTLVLWRILRPVPGLFIAPWPGEGANTRPSRLVAAATVTDVFPRT</sequence>
<dbReference type="Pfam" id="PF01757">
    <property type="entry name" value="Acyl_transf_3"/>
    <property type="match status" value="1"/>
</dbReference>
<evidence type="ECO:0000256" key="5">
    <source>
        <dbReference type="ARBA" id="ARBA00022989"/>
    </source>
</evidence>
<feature type="transmembrane region" description="Helical" evidence="7">
    <location>
        <begin position="219"/>
        <end position="241"/>
    </location>
</feature>
<dbReference type="RefSeq" id="WP_038550418.1">
    <property type="nucleotide sequence ID" value="NZ_CP006842.1"/>
</dbReference>
<feature type="transmembrane region" description="Helical" evidence="7">
    <location>
        <begin position="281"/>
        <end position="298"/>
    </location>
</feature>
<reference evidence="9 10" key="1">
    <citation type="journal article" date="2015" name="Int. J. Syst. Evol. Microbiol.">
        <title>Revisiting Corynebacterium glyciniphilum (ex Kubota et al., 1972) sp. nov., nom. rev., isolated from putrefied banana.</title>
        <authorList>
            <person name="Al-Dilaimi A."/>
            <person name="Bednarz H."/>
            <person name="Lomker A."/>
            <person name="Niehaus K."/>
            <person name="Kalinowski J."/>
            <person name="Ruckert C."/>
        </authorList>
    </citation>
    <scope>NUCLEOTIDE SEQUENCE [LARGE SCALE GENOMIC DNA]</scope>
    <source>
        <strain evidence="9">AJ 3170</strain>
    </source>
</reference>
<evidence type="ECO:0000313" key="9">
    <source>
        <dbReference type="EMBL" id="AHW65396.1"/>
    </source>
</evidence>
<keyword evidence="6 7" id="KW-0472">Membrane</keyword>
<feature type="transmembrane region" description="Helical" evidence="7">
    <location>
        <begin position="163"/>
        <end position="182"/>
    </location>
</feature>
<evidence type="ECO:0000313" key="10">
    <source>
        <dbReference type="Proteomes" id="UP000023703"/>
    </source>
</evidence>
<dbReference type="HOGENOM" id="CLU_023915_5_1_11"/>
<evidence type="ECO:0000259" key="8">
    <source>
        <dbReference type="Pfam" id="PF01757"/>
    </source>
</evidence>
<dbReference type="Proteomes" id="UP000023703">
    <property type="component" value="Chromosome"/>
</dbReference>
<keyword evidence="4 7" id="KW-0812">Transmembrane</keyword>
<feature type="transmembrane region" description="Helical" evidence="7">
    <location>
        <begin position="140"/>
        <end position="158"/>
    </location>
</feature>
<evidence type="ECO:0000256" key="1">
    <source>
        <dbReference type="ARBA" id="ARBA00004651"/>
    </source>
</evidence>
<dbReference type="KEGG" id="cgy:CGLY_14800"/>
<dbReference type="InterPro" id="IPR002656">
    <property type="entry name" value="Acyl_transf_3_dom"/>
</dbReference>
<dbReference type="AlphaFoldDB" id="X5EFM6"/>
<comment type="similarity">
    <text evidence="2">Belongs to the acyltransferase 3 family.</text>
</comment>
<name>X5EFM6_9CORY</name>
<dbReference type="eggNOG" id="COG4763">
    <property type="taxonomic scope" value="Bacteria"/>
</dbReference>
<dbReference type="GO" id="GO:0016413">
    <property type="term" value="F:O-acetyltransferase activity"/>
    <property type="evidence" value="ECO:0007669"/>
    <property type="project" value="TreeGrafter"/>
</dbReference>
<evidence type="ECO:0000256" key="4">
    <source>
        <dbReference type="ARBA" id="ARBA00022692"/>
    </source>
</evidence>
<accession>X5EFM6</accession>
<dbReference type="PANTHER" id="PTHR40074">
    <property type="entry name" value="O-ACETYLTRANSFERASE WECH"/>
    <property type="match status" value="1"/>
</dbReference>
<feature type="transmembrane region" description="Helical" evidence="7">
    <location>
        <begin position="194"/>
        <end position="212"/>
    </location>
</feature>
<dbReference type="GO" id="GO:0009246">
    <property type="term" value="P:enterobacterial common antigen biosynthetic process"/>
    <property type="evidence" value="ECO:0007669"/>
    <property type="project" value="TreeGrafter"/>
</dbReference>
<dbReference type="GO" id="GO:0005886">
    <property type="term" value="C:plasma membrane"/>
    <property type="evidence" value="ECO:0007669"/>
    <property type="project" value="UniProtKB-SubCell"/>
</dbReference>
<keyword evidence="3" id="KW-1003">Cell membrane</keyword>
<feature type="transmembrane region" description="Helical" evidence="7">
    <location>
        <begin position="247"/>
        <end position="269"/>
    </location>
</feature>
<organism evidence="9 10">
    <name type="scientific">Corynebacterium glyciniphilum AJ 3170</name>
    <dbReference type="NCBI Taxonomy" id="1404245"/>
    <lineage>
        <taxon>Bacteria</taxon>
        <taxon>Bacillati</taxon>
        <taxon>Actinomycetota</taxon>
        <taxon>Actinomycetes</taxon>
        <taxon>Mycobacteriales</taxon>
        <taxon>Corynebacteriaceae</taxon>
        <taxon>Corynebacterium</taxon>
    </lineage>
</organism>
<keyword evidence="5 7" id="KW-1133">Transmembrane helix</keyword>
<feature type="transmembrane region" description="Helical" evidence="7">
    <location>
        <begin position="98"/>
        <end position="120"/>
    </location>
</feature>
<gene>
    <name evidence="9" type="ORF">CGLY_14800</name>
</gene>
<keyword evidence="10" id="KW-1185">Reference proteome</keyword>
<evidence type="ECO:0000256" key="2">
    <source>
        <dbReference type="ARBA" id="ARBA00007400"/>
    </source>
</evidence>
<dbReference type="STRING" id="1404245.CGLY_14800"/>
<feature type="transmembrane region" description="Helical" evidence="7">
    <location>
        <begin position="26"/>
        <end position="47"/>
    </location>
</feature>
<feature type="transmembrane region" description="Helical" evidence="7">
    <location>
        <begin position="310"/>
        <end position="331"/>
    </location>
</feature>
<comment type="subcellular location">
    <subcellularLocation>
        <location evidence="1">Cell membrane</location>
        <topology evidence="1">Multi-pass membrane protein</topology>
    </subcellularLocation>
</comment>